<sequence>MWFSSCWSSEDNVRMSCTASGTAPPQGVYSSSVESASFLSTGTPPARKKGSRDSEQDEAAQEVPPSEAEMLTMCKCIVSSIIESETAYVDCLDTLNQVIKLLQLATCKVLVHLSWL</sequence>
<protein>
    <recommendedName>
        <fullName evidence="4">DH domain-containing protein</fullName>
    </recommendedName>
</protein>
<dbReference type="VEuPathDB" id="VectorBase:LOC119176509"/>
<dbReference type="Proteomes" id="UP000821866">
    <property type="component" value="Chromosome 1"/>
</dbReference>
<proteinExistence type="predicted"/>
<dbReference type="EMBL" id="JABSTU010000001">
    <property type="protein sequence ID" value="KAH8039215.1"/>
    <property type="molecule type" value="Genomic_DNA"/>
</dbReference>
<feature type="region of interest" description="Disordered" evidence="1">
    <location>
        <begin position="37"/>
        <end position="66"/>
    </location>
</feature>
<reference evidence="2" key="2">
    <citation type="submission" date="2021-09" db="EMBL/GenBank/DDBJ databases">
        <authorList>
            <person name="Jia N."/>
            <person name="Wang J."/>
            <person name="Shi W."/>
            <person name="Du L."/>
            <person name="Sun Y."/>
            <person name="Zhan W."/>
            <person name="Jiang J."/>
            <person name="Wang Q."/>
            <person name="Zhang B."/>
            <person name="Ji P."/>
            <person name="Sakyi L.B."/>
            <person name="Cui X."/>
            <person name="Yuan T."/>
            <person name="Jiang B."/>
            <person name="Yang W."/>
            <person name="Lam T.T.-Y."/>
            <person name="Chang Q."/>
            <person name="Ding S."/>
            <person name="Wang X."/>
            <person name="Zhu J."/>
            <person name="Ruan X."/>
            <person name="Zhao L."/>
            <person name="Wei J."/>
            <person name="Que T."/>
            <person name="Du C."/>
            <person name="Cheng J."/>
            <person name="Dai P."/>
            <person name="Han X."/>
            <person name="Huang E."/>
            <person name="Gao Y."/>
            <person name="Liu J."/>
            <person name="Shao H."/>
            <person name="Ye R."/>
            <person name="Li L."/>
            <person name="Wei W."/>
            <person name="Wang X."/>
            <person name="Wang C."/>
            <person name="Huo Q."/>
            <person name="Li W."/>
            <person name="Guo W."/>
            <person name="Chen H."/>
            <person name="Chen S."/>
            <person name="Zhou L."/>
            <person name="Zhou L."/>
            <person name="Ni X."/>
            <person name="Tian J."/>
            <person name="Zhou Y."/>
            <person name="Sheng Y."/>
            <person name="Liu T."/>
            <person name="Pan Y."/>
            <person name="Xia L."/>
            <person name="Li J."/>
            <person name="Zhao F."/>
            <person name="Cao W."/>
        </authorList>
    </citation>
    <scope>NUCLEOTIDE SEQUENCE</scope>
    <source>
        <strain evidence="2">Rmic-2018</strain>
        <tissue evidence="2">Larvae</tissue>
    </source>
</reference>
<organism evidence="2 3">
    <name type="scientific">Rhipicephalus microplus</name>
    <name type="common">Cattle tick</name>
    <name type="synonym">Boophilus microplus</name>
    <dbReference type="NCBI Taxonomy" id="6941"/>
    <lineage>
        <taxon>Eukaryota</taxon>
        <taxon>Metazoa</taxon>
        <taxon>Ecdysozoa</taxon>
        <taxon>Arthropoda</taxon>
        <taxon>Chelicerata</taxon>
        <taxon>Arachnida</taxon>
        <taxon>Acari</taxon>
        <taxon>Parasitiformes</taxon>
        <taxon>Ixodida</taxon>
        <taxon>Ixodoidea</taxon>
        <taxon>Ixodidae</taxon>
        <taxon>Rhipicephalinae</taxon>
        <taxon>Rhipicephalus</taxon>
        <taxon>Boophilus</taxon>
    </lineage>
</organism>
<keyword evidence="3" id="KW-1185">Reference proteome</keyword>
<reference evidence="2" key="1">
    <citation type="journal article" date="2020" name="Cell">
        <title>Large-Scale Comparative Analyses of Tick Genomes Elucidate Their Genetic Diversity and Vector Capacities.</title>
        <authorList>
            <consortium name="Tick Genome and Microbiome Consortium (TIGMIC)"/>
            <person name="Jia N."/>
            <person name="Wang J."/>
            <person name="Shi W."/>
            <person name="Du L."/>
            <person name="Sun Y."/>
            <person name="Zhan W."/>
            <person name="Jiang J.F."/>
            <person name="Wang Q."/>
            <person name="Zhang B."/>
            <person name="Ji P."/>
            <person name="Bell-Sakyi L."/>
            <person name="Cui X.M."/>
            <person name="Yuan T.T."/>
            <person name="Jiang B.G."/>
            <person name="Yang W.F."/>
            <person name="Lam T.T."/>
            <person name="Chang Q.C."/>
            <person name="Ding S.J."/>
            <person name="Wang X.J."/>
            <person name="Zhu J.G."/>
            <person name="Ruan X.D."/>
            <person name="Zhao L."/>
            <person name="Wei J.T."/>
            <person name="Ye R.Z."/>
            <person name="Que T.C."/>
            <person name="Du C.H."/>
            <person name="Zhou Y.H."/>
            <person name="Cheng J.X."/>
            <person name="Dai P.F."/>
            <person name="Guo W.B."/>
            <person name="Han X.H."/>
            <person name="Huang E.J."/>
            <person name="Li L.F."/>
            <person name="Wei W."/>
            <person name="Gao Y.C."/>
            <person name="Liu J.Z."/>
            <person name="Shao H.Z."/>
            <person name="Wang X."/>
            <person name="Wang C.C."/>
            <person name="Yang T.C."/>
            <person name="Huo Q.B."/>
            <person name="Li W."/>
            <person name="Chen H.Y."/>
            <person name="Chen S.E."/>
            <person name="Zhou L.G."/>
            <person name="Ni X.B."/>
            <person name="Tian J.H."/>
            <person name="Sheng Y."/>
            <person name="Liu T."/>
            <person name="Pan Y.S."/>
            <person name="Xia L.Y."/>
            <person name="Li J."/>
            <person name="Zhao F."/>
            <person name="Cao W.C."/>
        </authorList>
    </citation>
    <scope>NUCLEOTIDE SEQUENCE</scope>
    <source>
        <strain evidence="2">Rmic-2018</strain>
    </source>
</reference>
<evidence type="ECO:0000313" key="2">
    <source>
        <dbReference type="EMBL" id="KAH8039215.1"/>
    </source>
</evidence>
<name>A0A9J6EY56_RHIMP</name>
<evidence type="ECO:0000313" key="3">
    <source>
        <dbReference type="Proteomes" id="UP000821866"/>
    </source>
</evidence>
<evidence type="ECO:0008006" key="4">
    <source>
        <dbReference type="Google" id="ProtNLM"/>
    </source>
</evidence>
<gene>
    <name evidence="2" type="ORF">HPB51_005461</name>
</gene>
<dbReference type="AlphaFoldDB" id="A0A9J6EY56"/>
<accession>A0A9J6EY56</accession>
<comment type="caution">
    <text evidence="2">The sequence shown here is derived from an EMBL/GenBank/DDBJ whole genome shotgun (WGS) entry which is preliminary data.</text>
</comment>
<evidence type="ECO:0000256" key="1">
    <source>
        <dbReference type="SAM" id="MobiDB-lite"/>
    </source>
</evidence>